<name>A0A5B7GRZ9_PORTR</name>
<sequence>MEWIRHSVSLLDDTCVPITHDKLLSAVQLGKSTAGKDGITYDILNGLLEFSASQLRPLELIQNEAMRIILGCPRTARIEVLRAELHLPSIMCRIQEITCLIVGAGATVHFTWIPSHVGIPLNEKPDRLAQCALQDDTVDPGIEYTLGYVKISIKDFVLALVISRSFVAIEAVALVFTMHLSPRAVFTPMGDTASHDGVAMRLRLGYEYFREVSASPGVCCTKETHTASLYHGMSSHAKFRPQGQHDLYSLIDHLLHPATLRDIFKEYPQFAPRL</sequence>
<evidence type="ECO:0000313" key="2">
    <source>
        <dbReference type="Proteomes" id="UP000324222"/>
    </source>
</evidence>
<accession>A0A5B7GRZ9</accession>
<evidence type="ECO:0000313" key="1">
    <source>
        <dbReference type="EMBL" id="MPC60105.1"/>
    </source>
</evidence>
<dbReference type="Proteomes" id="UP000324222">
    <property type="component" value="Unassembled WGS sequence"/>
</dbReference>
<proteinExistence type="predicted"/>
<organism evidence="1 2">
    <name type="scientific">Portunus trituberculatus</name>
    <name type="common">Swimming crab</name>
    <name type="synonym">Neptunus trituberculatus</name>
    <dbReference type="NCBI Taxonomy" id="210409"/>
    <lineage>
        <taxon>Eukaryota</taxon>
        <taxon>Metazoa</taxon>
        <taxon>Ecdysozoa</taxon>
        <taxon>Arthropoda</taxon>
        <taxon>Crustacea</taxon>
        <taxon>Multicrustacea</taxon>
        <taxon>Malacostraca</taxon>
        <taxon>Eumalacostraca</taxon>
        <taxon>Eucarida</taxon>
        <taxon>Decapoda</taxon>
        <taxon>Pleocyemata</taxon>
        <taxon>Brachyura</taxon>
        <taxon>Eubrachyura</taxon>
        <taxon>Portunoidea</taxon>
        <taxon>Portunidae</taxon>
        <taxon>Portuninae</taxon>
        <taxon>Portunus</taxon>
    </lineage>
</organism>
<reference evidence="1 2" key="1">
    <citation type="submission" date="2019-05" db="EMBL/GenBank/DDBJ databases">
        <title>Another draft genome of Portunus trituberculatus and its Hox gene families provides insights of decapod evolution.</title>
        <authorList>
            <person name="Jeong J.-H."/>
            <person name="Song I."/>
            <person name="Kim S."/>
            <person name="Choi T."/>
            <person name="Kim D."/>
            <person name="Ryu S."/>
            <person name="Kim W."/>
        </authorList>
    </citation>
    <scope>NUCLEOTIDE SEQUENCE [LARGE SCALE GENOMIC DNA]</scope>
    <source>
        <tissue evidence="1">Muscle</tissue>
    </source>
</reference>
<protein>
    <recommendedName>
        <fullName evidence="3">RNase H type-1 domain-containing protein</fullName>
    </recommendedName>
</protein>
<dbReference type="EMBL" id="VSRR010017186">
    <property type="protein sequence ID" value="MPC60105.1"/>
    <property type="molecule type" value="Genomic_DNA"/>
</dbReference>
<gene>
    <name evidence="1" type="ORF">E2C01_054142</name>
</gene>
<keyword evidence="2" id="KW-1185">Reference proteome</keyword>
<comment type="caution">
    <text evidence="1">The sequence shown here is derived from an EMBL/GenBank/DDBJ whole genome shotgun (WGS) entry which is preliminary data.</text>
</comment>
<dbReference type="AlphaFoldDB" id="A0A5B7GRZ9"/>
<evidence type="ECO:0008006" key="3">
    <source>
        <dbReference type="Google" id="ProtNLM"/>
    </source>
</evidence>